<accession>A0ABV9MTM5</accession>
<dbReference type="InterPro" id="IPR014862">
    <property type="entry name" value="TrwC"/>
</dbReference>
<evidence type="ECO:0000259" key="1">
    <source>
        <dbReference type="Pfam" id="PF08751"/>
    </source>
</evidence>
<protein>
    <submittedName>
        <fullName evidence="2">Relaxase domain-containing protein</fullName>
    </submittedName>
</protein>
<evidence type="ECO:0000313" key="2">
    <source>
        <dbReference type="EMBL" id="MFC4717998.1"/>
    </source>
</evidence>
<comment type="caution">
    <text evidence="2">The sequence shown here is derived from an EMBL/GenBank/DDBJ whole genome shotgun (WGS) entry which is preliminary data.</text>
</comment>
<dbReference type="Proteomes" id="UP001595884">
    <property type="component" value="Unassembled WGS sequence"/>
</dbReference>
<sequence>MTLHKLSAGDGYQYYTREVASADELRAGDRTLGDYYTVTGHPPGIWGGRGATNLGVAGVVTEEQMELLYGLGQHPLTGQIDPQTGAKIDAKLGQRYKRLGLLKV</sequence>
<dbReference type="EMBL" id="JBHSHE010000090">
    <property type="protein sequence ID" value="MFC4717998.1"/>
    <property type="molecule type" value="Genomic_DNA"/>
</dbReference>
<reference evidence="3" key="1">
    <citation type="journal article" date="2019" name="Int. J. Syst. Evol. Microbiol.">
        <title>The Global Catalogue of Microorganisms (GCM) 10K type strain sequencing project: providing services to taxonomists for standard genome sequencing and annotation.</title>
        <authorList>
            <consortium name="The Broad Institute Genomics Platform"/>
            <consortium name="The Broad Institute Genome Sequencing Center for Infectious Disease"/>
            <person name="Wu L."/>
            <person name="Ma J."/>
        </authorList>
    </citation>
    <scope>NUCLEOTIDE SEQUENCE [LARGE SCALE GENOMIC DNA]</scope>
    <source>
        <strain evidence="3">CGMCC 1.12849</strain>
    </source>
</reference>
<name>A0ABV9MTM5_9MICC</name>
<feature type="domain" description="TrwC relaxase" evidence="1">
    <location>
        <begin position="8"/>
        <end position="79"/>
    </location>
</feature>
<dbReference type="SUPFAM" id="SSF55464">
    <property type="entry name" value="Origin of replication-binding domain, RBD-like"/>
    <property type="match status" value="1"/>
</dbReference>
<dbReference type="Pfam" id="PF08751">
    <property type="entry name" value="TrwC"/>
    <property type="match status" value="1"/>
</dbReference>
<keyword evidence="3" id="KW-1185">Reference proteome</keyword>
<dbReference type="RefSeq" id="WP_346058920.1">
    <property type="nucleotide sequence ID" value="NZ_BAAAVQ010000015.1"/>
</dbReference>
<gene>
    <name evidence="2" type="ORF">ACFO7V_17900</name>
</gene>
<organism evidence="2 3">
    <name type="scientific">Glutamicibacter bergerei</name>
    <dbReference type="NCBI Taxonomy" id="256702"/>
    <lineage>
        <taxon>Bacteria</taxon>
        <taxon>Bacillati</taxon>
        <taxon>Actinomycetota</taxon>
        <taxon>Actinomycetes</taxon>
        <taxon>Micrococcales</taxon>
        <taxon>Micrococcaceae</taxon>
        <taxon>Glutamicibacter</taxon>
    </lineage>
</organism>
<evidence type="ECO:0000313" key="3">
    <source>
        <dbReference type="Proteomes" id="UP001595884"/>
    </source>
</evidence>
<proteinExistence type="predicted"/>